<protein>
    <submittedName>
        <fullName evidence="1">Uncharacterized protein</fullName>
    </submittedName>
</protein>
<proteinExistence type="predicted"/>
<dbReference type="AlphaFoldDB" id="A0A9D4FXR3"/>
<accession>A0A9D4FXR3</accession>
<dbReference type="Proteomes" id="UP000828390">
    <property type="component" value="Unassembled WGS sequence"/>
</dbReference>
<name>A0A9D4FXR3_DREPO</name>
<comment type="caution">
    <text evidence="1">The sequence shown here is derived from an EMBL/GenBank/DDBJ whole genome shotgun (WGS) entry which is preliminary data.</text>
</comment>
<evidence type="ECO:0000313" key="2">
    <source>
        <dbReference type="Proteomes" id="UP000828390"/>
    </source>
</evidence>
<reference evidence="1" key="2">
    <citation type="submission" date="2020-11" db="EMBL/GenBank/DDBJ databases">
        <authorList>
            <person name="McCartney M.A."/>
            <person name="Auch B."/>
            <person name="Kono T."/>
            <person name="Mallez S."/>
            <person name="Becker A."/>
            <person name="Gohl D.M."/>
            <person name="Silverstein K.A.T."/>
            <person name="Koren S."/>
            <person name="Bechman K.B."/>
            <person name="Herman A."/>
            <person name="Abrahante J.E."/>
            <person name="Garbe J."/>
        </authorList>
    </citation>
    <scope>NUCLEOTIDE SEQUENCE</scope>
    <source>
        <strain evidence="1">Duluth1</strain>
        <tissue evidence="1">Whole animal</tissue>
    </source>
</reference>
<dbReference type="EMBL" id="JAIWYP010000006">
    <property type="protein sequence ID" value="KAH3804750.1"/>
    <property type="molecule type" value="Genomic_DNA"/>
</dbReference>
<sequence>MTIEAWKVGNVALVASFDLLYVKHVHPRMRSVFASFVFAIVIHRLSSQSSKLRNKSFADSECRV</sequence>
<organism evidence="1 2">
    <name type="scientific">Dreissena polymorpha</name>
    <name type="common">Zebra mussel</name>
    <name type="synonym">Mytilus polymorpha</name>
    <dbReference type="NCBI Taxonomy" id="45954"/>
    <lineage>
        <taxon>Eukaryota</taxon>
        <taxon>Metazoa</taxon>
        <taxon>Spiralia</taxon>
        <taxon>Lophotrochozoa</taxon>
        <taxon>Mollusca</taxon>
        <taxon>Bivalvia</taxon>
        <taxon>Autobranchia</taxon>
        <taxon>Heteroconchia</taxon>
        <taxon>Euheterodonta</taxon>
        <taxon>Imparidentia</taxon>
        <taxon>Neoheterodontei</taxon>
        <taxon>Myida</taxon>
        <taxon>Dreissenoidea</taxon>
        <taxon>Dreissenidae</taxon>
        <taxon>Dreissena</taxon>
    </lineage>
</organism>
<keyword evidence="2" id="KW-1185">Reference proteome</keyword>
<evidence type="ECO:0000313" key="1">
    <source>
        <dbReference type="EMBL" id="KAH3804750.1"/>
    </source>
</evidence>
<reference evidence="1" key="1">
    <citation type="journal article" date="2019" name="bioRxiv">
        <title>The Genome of the Zebra Mussel, Dreissena polymorpha: A Resource for Invasive Species Research.</title>
        <authorList>
            <person name="McCartney M.A."/>
            <person name="Auch B."/>
            <person name="Kono T."/>
            <person name="Mallez S."/>
            <person name="Zhang Y."/>
            <person name="Obille A."/>
            <person name="Becker A."/>
            <person name="Abrahante J.E."/>
            <person name="Garbe J."/>
            <person name="Badalamenti J.P."/>
            <person name="Herman A."/>
            <person name="Mangelson H."/>
            <person name="Liachko I."/>
            <person name="Sullivan S."/>
            <person name="Sone E.D."/>
            <person name="Koren S."/>
            <person name="Silverstein K.A.T."/>
            <person name="Beckman K.B."/>
            <person name="Gohl D.M."/>
        </authorList>
    </citation>
    <scope>NUCLEOTIDE SEQUENCE</scope>
    <source>
        <strain evidence="1">Duluth1</strain>
        <tissue evidence="1">Whole animal</tissue>
    </source>
</reference>
<gene>
    <name evidence="1" type="ORF">DPMN_133039</name>
</gene>